<dbReference type="EMBL" id="VSSQ01053155">
    <property type="protein sequence ID" value="MPN07189.1"/>
    <property type="molecule type" value="Genomic_DNA"/>
</dbReference>
<dbReference type="AntiFam" id="ANF00127">
    <property type="entry name" value="Shadow ORF (opposite eno)"/>
</dbReference>
<evidence type="ECO:0000313" key="1">
    <source>
        <dbReference type="EMBL" id="MPN07189.1"/>
    </source>
</evidence>
<protein>
    <submittedName>
        <fullName evidence="1">Uncharacterized protein</fullName>
    </submittedName>
</protein>
<reference evidence="1" key="1">
    <citation type="submission" date="2019-08" db="EMBL/GenBank/DDBJ databases">
        <authorList>
            <person name="Kucharzyk K."/>
            <person name="Murdoch R.W."/>
            <person name="Higgins S."/>
            <person name="Loffler F."/>
        </authorList>
    </citation>
    <scope>NUCLEOTIDE SEQUENCE</scope>
</reference>
<proteinExistence type="predicted"/>
<sequence>MIGLSPHAQRLRKGRRSVRDDEKLLYVQIIISVHASVDDVHHRHRHQIGIQAAQITPERDHEVIRRRARRRQRNAERRVGAEADLVERTVKFDHRIVDQRLLRRI</sequence>
<gene>
    <name evidence="1" type="ORF">SDC9_154455</name>
</gene>
<dbReference type="AlphaFoldDB" id="A0A645F185"/>
<organism evidence="1">
    <name type="scientific">bioreactor metagenome</name>
    <dbReference type="NCBI Taxonomy" id="1076179"/>
    <lineage>
        <taxon>unclassified sequences</taxon>
        <taxon>metagenomes</taxon>
        <taxon>ecological metagenomes</taxon>
    </lineage>
</organism>
<comment type="caution">
    <text evidence="1">The sequence shown here is derived from an EMBL/GenBank/DDBJ whole genome shotgun (WGS) entry which is preliminary data.</text>
</comment>
<name>A0A645F185_9ZZZZ</name>
<accession>A0A645F185</accession>